<dbReference type="Gene3D" id="3.40.50.1820">
    <property type="entry name" value="alpha/beta hydrolase"/>
    <property type="match status" value="1"/>
</dbReference>
<organism evidence="5 6">
    <name type="scientific">Brachybacterium huguangmaarense</name>
    <dbReference type="NCBI Taxonomy" id="1652028"/>
    <lineage>
        <taxon>Bacteria</taxon>
        <taxon>Bacillati</taxon>
        <taxon>Actinomycetota</taxon>
        <taxon>Actinomycetes</taxon>
        <taxon>Micrococcales</taxon>
        <taxon>Dermabacteraceae</taxon>
        <taxon>Brachybacterium</taxon>
    </lineage>
</organism>
<keyword evidence="6" id="KW-1185">Reference proteome</keyword>
<gene>
    <name evidence="5" type="ORF">BRM3_04370</name>
</gene>
<dbReference type="RefSeq" id="WP_263594873.1">
    <property type="nucleotide sequence ID" value="NZ_CP107020.1"/>
</dbReference>
<evidence type="ECO:0000313" key="6">
    <source>
        <dbReference type="Proteomes" id="UP001164305"/>
    </source>
</evidence>
<dbReference type="Pfam" id="PF02230">
    <property type="entry name" value="Abhydrolase_2"/>
    <property type="match status" value="1"/>
</dbReference>
<dbReference type="SUPFAM" id="SSF53474">
    <property type="entry name" value="alpha/beta-Hydrolases"/>
    <property type="match status" value="1"/>
</dbReference>
<dbReference type="InterPro" id="IPR029058">
    <property type="entry name" value="AB_hydrolase_fold"/>
</dbReference>
<accession>A0ABY6G374</accession>
<evidence type="ECO:0000256" key="3">
    <source>
        <dbReference type="SAM" id="MobiDB-lite"/>
    </source>
</evidence>
<dbReference type="InterPro" id="IPR050565">
    <property type="entry name" value="LYPA1-2/EST-like"/>
</dbReference>
<comment type="similarity">
    <text evidence="1">Belongs to the AB hydrolase superfamily. AB hydrolase 2 family.</text>
</comment>
<dbReference type="InterPro" id="IPR003140">
    <property type="entry name" value="PLipase/COase/thioEstase"/>
</dbReference>
<dbReference type="PANTHER" id="PTHR10655:SF17">
    <property type="entry name" value="LYSOPHOSPHOLIPASE-LIKE PROTEIN 1"/>
    <property type="match status" value="1"/>
</dbReference>
<reference evidence="5" key="1">
    <citation type="submission" date="2022-10" db="EMBL/GenBank/DDBJ databases">
        <title>Whole-Genome Sequencing of Brachybacterium huguangmaarense BRM-3, Isolated from Betula schmidtii.</title>
        <authorList>
            <person name="Haam D."/>
        </authorList>
    </citation>
    <scope>NUCLEOTIDE SEQUENCE</scope>
    <source>
        <strain evidence="5">BRM-3</strain>
    </source>
</reference>
<dbReference type="EMBL" id="CP107020">
    <property type="protein sequence ID" value="UYG17665.1"/>
    <property type="molecule type" value="Genomic_DNA"/>
</dbReference>
<protein>
    <submittedName>
        <fullName evidence="5">Esterase</fullName>
    </submittedName>
</protein>
<dbReference type="Proteomes" id="UP001164305">
    <property type="component" value="Chromosome"/>
</dbReference>
<evidence type="ECO:0000256" key="1">
    <source>
        <dbReference type="ARBA" id="ARBA00006499"/>
    </source>
</evidence>
<name>A0ABY6G374_9MICO</name>
<keyword evidence="2" id="KW-0378">Hydrolase</keyword>
<proteinExistence type="inferred from homology"/>
<dbReference type="PANTHER" id="PTHR10655">
    <property type="entry name" value="LYSOPHOSPHOLIPASE-RELATED"/>
    <property type="match status" value="1"/>
</dbReference>
<evidence type="ECO:0000256" key="2">
    <source>
        <dbReference type="ARBA" id="ARBA00022801"/>
    </source>
</evidence>
<evidence type="ECO:0000313" key="5">
    <source>
        <dbReference type="EMBL" id="UYG17665.1"/>
    </source>
</evidence>
<sequence>MSTPSPTPDLRGPDPRIPTVTPATREIERSAERWTRLPREGERVVLLLHGLGSSEDDLISLAPFLPQGLVYVSLRGIHRYGPGWAWLGHPVDAADRTLLEASAEAVERWIGDLEHGTVVGAVGFSQGAMLALELLRRRPASLDWVAQLSGGPFPARLPGDEELARRRPPVLWGHGGLDPLFDAALETQVRQWLEAHVDVTEERSPLLGHGVDEQVLGALAAFIAERETAASGRAS</sequence>
<feature type="region of interest" description="Disordered" evidence="3">
    <location>
        <begin position="1"/>
        <end position="22"/>
    </location>
</feature>
<evidence type="ECO:0000259" key="4">
    <source>
        <dbReference type="Pfam" id="PF02230"/>
    </source>
</evidence>
<feature type="domain" description="Phospholipase/carboxylesterase/thioesterase" evidence="4">
    <location>
        <begin position="42"/>
        <end position="224"/>
    </location>
</feature>